<organism evidence="17 18">
    <name type="scientific">Candidatus Sungbacteria bacterium RIFCSPLOWO2_01_FULL_47_10</name>
    <dbReference type="NCBI Taxonomy" id="1802276"/>
    <lineage>
        <taxon>Bacteria</taxon>
        <taxon>Candidatus Sungiibacteriota</taxon>
    </lineage>
</organism>
<keyword evidence="6" id="KW-0378">Hydrolase</keyword>
<evidence type="ECO:0000313" key="17">
    <source>
        <dbReference type="EMBL" id="OHA04546.1"/>
    </source>
</evidence>
<dbReference type="InterPro" id="IPR002637">
    <property type="entry name" value="RdgB/HAM1"/>
</dbReference>
<name>A0A1G2KYJ5_9BACT</name>
<dbReference type="GO" id="GO:0000166">
    <property type="term" value="F:nucleotide binding"/>
    <property type="evidence" value="ECO:0007669"/>
    <property type="project" value="UniProtKB-KW"/>
</dbReference>
<dbReference type="PANTHER" id="PTHR11067:SF9">
    <property type="entry name" value="INOSINE TRIPHOSPHATE PYROPHOSPHATASE"/>
    <property type="match status" value="1"/>
</dbReference>
<dbReference type="GO" id="GO:0009146">
    <property type="term" value="P:purine nucleoside triphosphate catabolic process"/>
    <property type="evidence" value="ECO:0007669"/>
    <property type="project" value="UniProtKB-ARBA"/>
</dbReference>
<evidence type="ECO:0000256" key="8">
    <source>
        <dbReference type="ARBA" id="ARBA00023080"/>
    </source>
</evidence>
<comment type="catalytic activity">
    <reaction evidence="9">
        <text>dITP + H2O = dIMP + diphosphate + H(+)</text>
        <dbReference type="Rhea" id="RHEA:28342"/>
        <dbReference type="ChEBI" id="CHEBI:15377"/>
        <dbReference type="ChEBI" id="CHEBI:15378"/>
        <dbReference type="ChEBI" id="CHEBI:33019"/>
        <dbReference type="ChEBI" id="CHEBI:61194"/>
        <dbReference type="ChEBI" id="CHEBI:61382"/>
        <dbReference type="EC" id="3.6.1.66"/>
    </reaction>
</comment>
<comment type="subunit">
    <text evidence="3">Homodimer.</text>
</comment>
<evidence type="ECO:0000256" key="14">
    <source>
        <dbReference type="ARBA" id="ARBA00078805"/>
    </source>
</evidence>
<keyword evidence="5" id="KW-0547">Nucleotide-binding</keyword>
<dbReference type="CDD" id="cd00515">
    <property type="entry name" value="HAM1"/>
    <property type="match status" value="1"/>
</dbReference>
<dbReference type="FunFam" id="3.90.950.10:FF:000001">
    <property type="entry name" value="dITP/XTP pyrophosphatase"/>
    <property type="match status" value="1"/>
</dbReference>
<dbReference type="GO" id="GO:0036220">
    <property type="term" value="F:ITP diphosphatase activity"/>
    <property type="evidence" value="ECO:0007669"/>
    <property type="project" value="UniProtKB-EC"/>
</dbReference>
<keyword evidence="4" id="KW-0479">Metal-binding</keyword>
<comment type="cofactor">
    <cofactor evidence="1">
        <name>Mg(2+)</name>
        <dbReference type="ChEBI" id="CHEBI:18420"/>
    </cofactor>
</comment>
<evidence type="ECO:0000256" key="11">
    <source>
        <dbReference type="ARBA" id="ARBA00066468"/>
    </source>
</evidence>
<accession>A0A1G2KYJ5</accession>
<dbReference type="Proteomes" id="UP000177982">
    <property type="component" value="Unassembled WGS sequence"/>
</dbReference>
<dbReference type="InterPro" id="IPR029001">
    <property type="entry name" value="ITPase-like_fam"/>
</dbReference>
<comment type="similarity">
    <text evidence="2">Belongs to the HAM1 NTPase family.</text>
</comment>
<dbReference type="SUPFAM" id="SSF52972">
    <property type="entry name" value="ITPase-like"/>
    <property type="match status" value="1"/>
</dbReference>
<dbReference type="GO" id="GO:0009117">
    <property type="term" value="P:nucleotide metabolic process"/>
    <property type="evidence" value="ECO:0007669"/>
    <property type="project" value="UniProtKB-KW"/>
</dbReference>
<evidence type="ECO:0000256" key="4">
    <source>
        <dbReference type="ARBA" id="ARBA00022723"/>
    </source>
</evidence>
<comment type="catalytic activity">
    <reaction evidence="10">
        <text>XTP + H2O = XMP + diphosphate + H(+)</text>
        <dbReference type="Rhea" id="RHEA:28610"/>
        <dbReference type="ChEBI" id="CHEBI:15377"/>
        <dbReference type="ChEBI" id="CHEBI:15378"/>
        <dbReference type="ChEBI" id="CHEBI:33019"/>
        <dbReference type="ChEBI" id="CHEBI:57464"/>
        <dbReference type="ChEBI" id="CHEBI:61314"/>
        <dbReference type="EC" id="3.6.1.66"/>
    </reaction>
</comment>
<dbReference type="GO" id="GO:0046872">
    <property type="term" value="F:metal ion binding"/>
    <property type="evidence" value="ECO:0007669"/>
    <property type="project" value="UniProtKB-KW"/>
</dbReference>
<evidence type="ECO:0000256" key="10">
    <source>
        <dbReference type="ARBA" id="ARBA00052017"/>
    </source>
</evidence>
<dbReference type="GO" id="GO:0036222">
    <property type="term" value="F:XTP diphosphatase activity"/>
    <property type="evidence" value="ECO:0007669"/>
    <property type="project" value="UniProtKB-ARBA"/>
</dbReference>
<dbReference type="Gene3D" id="3.90.950.10">
    <property type="match status" value="1"/>
</dbReference>
<evidence type="ECO:0000256" key="5">
    <source>
        <dbReference type="ARBA" id="ARBA00022741"/>
    </source>
</evidence>
<evidence type="ECO:0000256" key="16">
    <source>
        <dbReference type="ARBA" id="ARBA00083635"/>
    </source>
</evidence>
<dbReference type="AlphaFoldDB" id="A0A1G2KYJ5"/>
<evidence type="ECO:0000256" key="13">
    <source>
        <dbReference type="ARBA" id="ARBA00075987"/>
    </source>
</evidence>
<protein>
    <recommendedName>
        <fullName evidence="12">dITP/XTP pyrophosphatase</fullName>
        <ecNumber evidence="11">3.6.1.66</ecNumber>
    </recommendedName>
    <alternativeName>
        <fullName evidence="13">Non-canonical purine NTP pyrophosphatase</fullName>
    </alternativeName>
    <alternativeName>
        <fullName evidence="14">Non-standard purine NTP pyrophosphatase</fullName>
    </alternativeName>
    <alternativeName>
        <fullName evidence="16">Nucleoside-triphosphate diphosphatase</fullName>
    </alternativeName>
    <alternativeName>
        <fullName evidence="15">Nucleoside-triphosphate pyrophosphatase</fullName>
    </alternativeName>
</protein>
<evidence type="ECO:0000313" key="18">
    <source>
        <dbReference type="Proteomes" id="UP000177982"/>
    </source>
</evidence>
<dbReference type="GO" id="GO:0005829">
    <property type="term" value="C:cytosol"/>
    <property type="evidence" value="ECO:0007669"/>
    <property type="project" value="TreeGrafter"/>
</dbReference>
<dbReference type="EMBL" id="MHQO01000074">
    <property type="protein sequence ID" value="OHA04546.1"/>
    <property type="molecule type" value="Genomic_DNA"/>
</dbReference>
<evidence type="ECO:0000256" key="6">
    <source>
        <dbReference type="ARBA" id="ARBA00022801"/>
    </source>
</evidence>
<evidence type="ECO:0000256" key="2">
    <source>
        <dbReference type="ARBA" id="ARBA00008023"/>
    </source>
</evidence>
<evidence type="ECO:0000256" key="12">
    <source>
        <dbReference type="ARBA" id="ARBA00071289"/>
    </source>
</evidence>
<evidence type="ECO:0000256" key="1">
    <source>
        <dbReference type="ARBA" id="ARBA00001946"/>
    </source>
</evidence>
<proteinExistence type="inferred from homology"/>
<sequence>MQKLLLATTNPGKVTEYKTLLGHVPVEMVSLKEAGITMAVEEDGKTFEENAVKKAITYMNVSGLPTLADDGGIEIDYLNGEPGVYSRRWPGHEATDEELISMALEKLSGIPRSKRTARLRVVVALAFPGDSTVYTSEGAKRGIIGTKPINLVEGYPFRSLFYVPEIKKYYSELTIEEEAKIAHRKEALEKLIPILKQKFI</sequence>
<dbReference type="EC" id="3.6.1.66" evidence="11"/>
<evidence type="ECO:0000256" key="3">
    <source>
        <dbReference type="ARBA" id="ARBA00011738"/>
    </source>
</evidence>
<gene>
    <name evidence="17" type="ORF">A2934_02240</name>
</gene>
<comment type="caution">
    <text evidence="17">The sequence shown here is derived from an EMBL/GenBank/DDBJ whole genome shotgun (WGS) entry which is preliminary data.</text>
</comment>
<evidence type="ECO:0000256" key="15">
    <source>
        <dbReference type="ARBA" id="ARBA00083186"/>
    </source>
</evidence>
<keyword evidence="8" id="KW-0546">Nucleotide metabolism</keyword>
<dbReference type="Pfam" id="PF01725">
    <property type="entry name" value="Ham1p_like"/>
    <property type="match status" value="1"/>
</dbReference>
<dbReference type="PANTHER" id="PTHR11067">
    <property type="entry name" value="INOSINE TRIPHOSPHATE PYROPHOSPHATASE/HAM1 PROTEIN"/>
    <property type="match status" value="1"/>
</dbReference>
<evidence type="ECO:0000256" key="9">
    <source>
        <dbReference type="ARBA" id="ARBA00051875"/>
    </source>
</evidence>
<dbReference type="GO" id="GO:0035870">
    <property type="term" value="F:dITP diphosphatase activity"/>
    <property type="evidence" value="ECO:0007669"/>
    <property type="project" value="UniProtKB-ARBA"/>
</dbReference>
<reference evidence="17 18" key="1">
    <citation type="journal article" date="2016" name="Nat. Commun.">
        <title>Thousands of microbial genomes shed light on interconnected biogeochemical processes in an aquifer system.</title>
        <authorList>
            <person name="Anantharaman K."/>
            <person name="Brown C.T."/>
            <person name="Hug L.A."/>
            <person name="Sharon I."/>
            <person name="Castelle C.J."/>
            <person name="Probst A.J."/>
            <person name="Thomas B.C."/>
            <person name="Singh A."/>
            <person name="Wilkins M.J."/>
            <person name="Karaoz U."/>
            <person name="Brodie E.L."/>
            <person name="Williams K.H."/>
            <person name="Hubbard S.S."/>
            <person name="Banfield J.F."/>
        </authorList>
    </citation>
    <scope>NUCLEOTIDE SEQUENCE [LARGE SCALE GENOMIC DNA]</scope>
</reference>
<evidence type="ECO:0000256" key="7">
    <source>
        <dbReference type="ARBA" id="ARBA00022842"/>
    </source>
</evidence>
<keyword evidence="7" id="KW-0460">Magnesium</keyword>